<dbReference type="GO" id="GO:0012505">
    <property type="term" value="C:endomembrane system"/>
    <property type="evidence" value="ECO:0007669"/>
    <property type="project" value="TreeGrafter"/>
</dbReference>
<gene>
    <name evidence="8" type="ORF">HK100_000611</name>
</gene>
<dbReference type="SUPFAM" id="SSF47661">
    <property type="entry name" value="t-snare proteins"/>
    <property type="match status" value="1"/>
</dbReference>
<dbReference type="Pfam" id="PF05739">
    <property type="entry name" value="SNARE"/>
    <property type="match status" value="1"/>
</dbReference>
<keyword evidence="3 6" id="KW-0812">Transmembrane</keyword>
<keyword evidence="4 6" id="KW-1133">Transmembrane helix</keyword>
<dbReference type="InterPro" id="IPR000727">
    <property type="entry name" value="T_SNARE_dom"/>
</dbReference>
<feature type="domain" description="T-SNARE coiled-coil homology" evidence="7">
    <location>
        <begin position="157"/>
        <end position="219"/>
    </location>
</feature>
<proteinExistence type="inferred from homology"/>
<evidence type="ECO:0000256" key="6">
    <source>
        <dbReference type="SAM" id="Phobius"/>
    </source>
</evidence>
<evidence type="ECO:0000256" key="1">
    <source>
        <dbReference type="ARBA" id="ARBA00004211"/>
    </source>
</evidence>
<dbReference type="PANTHER" id="PTHR19957:SF307">
    <property type="entry name" value="PROTEIN SSO1-RELATED"/>
    <property type="match status" value="1"/>
</dbReference>
<dbReference type="GO" id="GO:0006906">
    <property type="term" value="P:vesicle fusion"/>
    <property type="evidence" value="ECO:0007669"/>
    <property type="project" value="TreeGrafter"/>
</dbReference>
<dbReference type="GO" id="GO:0005484">
    <property type="term" value="F:SNAP receptor activity"/>
    <property type="evidence" value="ECO:0007669"/>
    <property type="project" value="TreeGrafter"/>
</dbReference>
<dbReference type="GO" id="GO:0031201">
    <property type="term" value="C:SNARE complex"/>
    <property type="evidence" value="ECO:0007669"/>
    <property type="project" value="TreeGrafter"/>
</dbReference>
<protein>
    <recommendedName>
        <fullName evidence="7">t-SNARE coiled-coil homology domain-containing protein</fullName>
    </recommendedName>
</protein>
<dbReference type="GO" id="GO:0006886">
    <property type="term" value="P:intracellular protein transport"/>
    <property type="evidence" value="ECO:0007669"/>
    <property type="project" value="TreeGrafter"/>
</dbReference>
<dbReference type="InterPro" id="IPR006011">
    <property type="entry name" value="Syntaxin_N"/>
</dbReference>
<evidence type="ECO:0000256" key="5">
    <source>
        <dbReference type="ARBA" id="ARBA00023136"/>
    </source>
</evidence>
<dbReference type="AlphaFoldDB" id="A0AAD5XFH4"/>
<dbReference type="GO" id="GO:0000149">
    <property type="term" value="F:SNARE binding"/>
    <property type="evidence" value="ECO:0007669"/>
    <property type="project" value="TreeGrafter"/>
</dbReference>
<dbReference type="Pfam" id="PF00804">
    <property type="entry name" value="Syntaxin"/>
    <property type="match status" value="1"/>
</dbReference>
<reference evidence="8" key="1">
    <citation type="submission" date="2020-05" db="EMBL/GenBank/DDBJ databases">
        <title>Phylogenomic resolution of chytrid fungi.</title>
        <authorList>
            <person name="Stajich J.E."/>
            <person name="Amses K."/>
            <person name="Simmons R."/>
            <person name="Seto K."/>
            <person name="Myers J."/>
            <person name="Bonds A."/>
            <person name="Quandt C.A."/>
            <person name="Barry K."/>
            <person name="Liu P."/>
            <person name="Grigoriev I."/>
            <person name="Longcore J.E."/>
            <person name="James T.Y."/>
        </authorList>
    </citation>
    <scope>NUCLEOTIDE SEQUENCE</scope>
    <source>
        <strain evidence="8">JEL0513</strain>
    </source>
</reference>
<evidence type="ECO:0000259" key="7">
    <source>
        <dbReference type="PROSITE" id="PS50192"/>
    </source>
</evidence>
<sequence length="258" mass="29581">MDVFYQQRDLIIIYINRIEASIEQIRQLNVRTLQEVNQNVAAKLKAQLEELTADTSKIVGFSRDAVKILHQSRKGDKNVRKGQYNFVLQKLQASTRTFLQVQNEIKLSKRDQIARQYRIAKPNASEAEIQEAIDSGRTDIFNEVMLSSRVSDKQRVLGAVQDRQKELAKVLQSMTELQEIMLEMNSLINNQQDMIDETETHVVNTIEHLESGVVNIDKANKSARSARRTKIIIFWIVLLVIIIIAIVVAIEVVNNKKN</sequence>
<comment type="caution">
    <text evidence="8">The sequence shown here is derived from an EMBL/GenBank/DDBJ whole genome shotgun (WGS) entry which is preliminary data.</text>
</comment>
<evidence type="ECO:0000256" key="3">
    <source>
        <dbReference type="ARBA" id="ARBA00022692"/>
    </source>
</evidence>
<evidence type="ECO:0000256" key="2">
    <source>
        <dbReference type="ARBA" id="ARBA00009063"/>
    </source>
</evidence>
<keyword evidence="5 6" id="KW-0472">Membrane</keyword>
<dbReference type="Gene3D" id="1.20.58.70">
    <property type="match status" value="1"/>
</dbReference>
<dbReference type="GO" id="GO:0048278">
    <property type="term" value="P:vesicle docking"/>
    <property type="evidence" value="ECO:0007669"/>
    <property type="project" value="TreeGrafter"/>
</dbReference>
<dbReference type="SMART" id="SM00397">
    <property type="entry name" value="t_SNARE"/>
    <property type="match status" value="1"/>
</dbReference>
<dbReference type="Gene3D" id="1.20.5.110">
    <property type="match status" value="1"/>
</dbReference>
<dbReference type="GO" id="GO:0005886">
    <property type="term" value="C:plasma membrane"/>
    <property type="evidence" value="ECO:0007669"/>
    <property type="project" value="TreeGrafter"/>
</dbReference>
<dbReference type="InterPro" id="IPR045242">
    <property type="entry name" value="Syntaxin"/>
</dbReference>
<accession>A0AAD5XFH4</accession>
<dbReference type="PROSITE" id="PS50192">
    <property type="entry name" value="T_SNARE"/>
    <property type="match status" value="1"/>
</dbReference>
<dbReference type="PANTHER" id="PTHR19957">
    <property type="entry name" value="SYNTAXIN"/>
    <property type="match status" value="1"/>
</dbReference>
<keyword evidence="9" id="KW-1185">Reference proteome</keyword>
<evidence type="ECO:0000256" key="4">
    <source>
        <dbReference type="ARBA" id="ARBA00022989"/>
    </source>
</evidence>
<organism evidence="8 9">
    <name type="scientific">Physocladia obscura</name>
    <dbReference type="NCBI Taxonomy" id="109957"/>
    <lineage>
        <taxon>Eukaryota</taxon>
        <taxon>Fungi</taxon>
        <taxon>Fungi incertae sedis</taxon>
        <taxon>Chytridiomycota</taxon>
        <taxon>Chytridiomycota incertae sedis</taxon>
        <taxon>Chytridiomycetes</taxon>
        <taxon>Chytridiales</taxon>
        <taxon>Chytriomycetaceae</taxon>
        <taxon>Physocladia</taxon>
    </lineage>
</organism>
<dbReference type="InterPro" id="IPR010989">
    <property type="entry name" value="SNARE"/>
</dbReference>
<dbReference type="EMBL" id="JADGJH010001121">
    <property type="protein sequence ID" value="KAJ3118470.1"/>
    <property type="molecule type" value="Genomic_DNA"/>
</dbReference>
<comment type="similarity">
    <text evidence="2">Belongs to the syntaxin family.</text>
</comment>
<dbReference type="Proteomes" id="UP001211907">
    <property type="component" value="Unassembled WGS sequence"/>
</dbReference>
<dbReference type="GO" id="GO:0006887">
    <property type="term" value="P:exocytosis"/>
    <property type="evidence" value="ECO:0007669"/>
    <property type="project" value="TreeGrafter"/>
</dbReference>
<evidence type="ECO:0000313" key="9">
    <source>
        <dbReference type="Proteomes" id="UP001211907"/>
    </source>
</evidence>
<comment type="subcellular location">
    <subcellularLocation>
        <location evidence="1">Membrane</location>
        <topology evidence="1">Single-pass type IV membrane protein</topology>
    </subcellularLocation>
</comment>
<evidence type="ECO:0000313" key="8">
    <source>
        <dbReference type="EMBL" id="KAJ3118470.1"/>
    </source>
</evidence>
<name>A0AAD5XFH4_9FUNG</name>
<feature type="transmembrane region" description="Helical" evidence="6">
    <location>
        <begin position="231"/>
        <end position="250"/>
    </location>
</feature>